<dbReference type="EMBL" id="FOUZ01000015">
    <property type="protein sequence ID" value="SFN56599.1"/>
    <property type="molecule type" value="Genomic_DNA"/>
</dbReference>
<name>A0A1I5A2X5_9FLAO</name>
<evidence type="ECO:0000313" key="3">
    <source>
        <dbReference type="EMBL" id="SFN56599.1"/>
    </source>
</evidence>
<organism evidence="3 4">
    <name type="scientific">Algoriella xinjiangensis</name>
    <dbReference type="NCBI Taxonomy" id="684065"/>
    <lineage>
        <taxon>Bacteria</taxon>
        <taxon>Pseudomonadati</taxon>
        <taxon>Bacteroidota</taxon>
        <taxon>Flavobacteriia</taxon>
        <taxon>Flavobacteriales</taxon>
        <taxon>Weeksellaceae</taxon>
        <taxon>Algoriella</taxon>
    </lineage>
</organism>
<dbReference type="Pfam" id="PF13279">
    <property type="entry name" value="4HBT_2"/>
    <property type="match status" value="1"/>
</dbReference>
<dbReference type="OrthoDB" id="9800856at2"/>
<reference evidence="4" key="1">
    <citation type="submission" date="2016-10" db="EMBL/GenBank/DDBJ databases">
        <authorList>
            <person name="Varghese N."/>
            <person name="Submissions S."/>
        </authorList>
    </citation>
    <scope>NUCLEOTIDE SEQUENCE [LARGE SCALE GENOMIC DNA]</scope>
    <source>
        <strain evidence="4">XJ109</strain>
    </source>
</reference>
<proteinExistence type="inferred from homology"/>
<evidence type="ECO:0000256" key="1">
    <source>
        <dbReference type="ARBA" id="ARBA00005953"/>
    </source>
</evidence>
<dbReference type="AlphaFoldDB" id="A0A1I5A2X5"/>
<gene>
    <name evidence="3" type="ORF">SAMN05421738_11532</name>
</gene>
<comment type="similarity">
    <text evidence="1">Belongs to the 4-hydroxybenzoyl-CoA thioesterase family.</text>
</comment>
<dbReference type="GO" id="GO:0047617">
    <property type="term" value="F:fatty acyl-CoA hydrolase activity"/>
    <property type="evidence" value="ECO:0007669"/>
    <property type="project" value="TreeGrafter"/>
</dbReference>
<accession>A0A1I5A2X5</accession>
<evidence type="ECO:0000313" key="4">
    <source>
        <dbReference type="Proteomes" id="UP000199149"/>
    </source>
</evidence>
<dbReference type="InterPro" id="IPR029069">
    <property type="entry name" value="HotDog_dom_sf"/>
</dbReference>
<protein>
    <submittedName>
        <fullName evidence="3">Acyl-CoA thioester hydrolase</fullName>
    </submittedName>
</protein>
<dbReference type="SUPFAM" id="SSF54637">
    <property type="entry name" value="Thioesterase/thiol ester dehydrase-isomerase"/>
    <property type="match status" value="1"/>
</dbReference>
<dbReference type="PIRSF" id="PIRSF003230">
    <property type="entry name" value="YbgC"/>
    <property type="match status" value="1"/>
</dbReference>
<keyword evidence="4" id="KW-1185">Reference proteome</keyword>
<dbReference type="STRING" id="684065.SAMN05421738_11532"/>
<dbReference type="PANTHER" id="PTHR31793">
    <property type="entry name" value="4-HYDROXYBENZOYL-COA THIOESTERASE FAMILY MEMBER"/>
    <property type="match status" value="1"/>
</dbReference>
<dbReference type="RefSeq" id="WP_092909491.1">
    <property type="nucleotide sequence ID" value="NZ_FOUZ01000015.1"/>
</dbReference>
<dbReference type="CDD" id="cd00586">
    <property type="entry name" value="4HBT"/>
    <property type="match status" value="1"/>
</dbReference>
<sequence>MEKINQEEQLNVFRTKTRILYKHTDQMKVVYYGNYPEFYEIGRVELMRERGFPYAELEAMGIQMPIIEMHSKYIGSALYDEMIEIEAIVKERDKGVRIRFDYTIYNEAGKKINEGYTVLCCVNAETKRPVRIPERIWASLGLGE</sequence>
<dbReference type="Proteomes" id="UP000199149">
    <property type="component" value="Unassembled WGS sequence"/>
</dbReference>
<keyword evidence="2 3" id="KW-0378">Hydrolase</keyword>
<dbReference type="NCBIfam" id="TIGR00051">
    <property type="entry name" value="YbgC/FadM family acyl-CoA thioesterase"/>
    <property type="match status" value="1"/>
</dbReference>
<dbReference type="Gene3D" id="3.10.129.10">
    <property type="entry name" value="Hotdog Thioesterase"/>
    <property type="match status" value="1"/>
</dbReference>
<dbReference type="InterPro" id="IPR050563">
    <property type="entry name" value="4-hydroxybenzoyl-CoA_TE"/>
</dbReference>
<dbReference type="InterPro" id="IPR006684">
    <property type="entry name" value="YbgC/YbaW"/>
</dbReference>
<evidence type="ECO:0000256" key="2">
    <source>
        <dbReference type="ARBA" id="ARBA00022801"/>
    </source>
</evidence>
<dbReference type="PANTHER" id="PTHR31793:SF27">
    <property type="entry name" value="NOVEL THIOESTERASE SUPERFAMILY DOMAIN AND SAPOSIN A-TYPE DOMAIN CONTAINING PROTEIN (0610012H03RIK)"/>
    <property type="match status" value="1"/>
</dbReference>